<keyword evidence="2" id="KW-1185">Reference proteome</keyword>
<reference evidence="1 2" key="1">
    <citation type="journal article" date="2022" name="Front. Microbiol.">
        <title>Identification and characterization of a novel class of self-sufficient cytochrome P450 hydroxylase involved in cyclohexanecarboxylate degradation in Paraburkholderia terrae strain KU-64.</title>
        <authorList>
            <person name="Yamamoto T."/>
            <person name="Hasegawa Y."/>
            <person name="Iwaki H."/>
        </authorList>
    </citation>
    <scope>NUCLEOTIDE SEQUENCE [LARGE SCALE GENOMIC DNA]</scope>
    <source>
        <strain evidence="1 2">KU-64</strain>
    </source>
</reference>
<proteinExistence type="predicted"/>
<evidence type="ECO:0000313" key="2">
    <source>
        <dbReference type="Proteomes" id="UP001319874"/>
    </source>
</evidence>
<dbReference type="EMBL" id="AP024959">
    <property type="protein sequence ID" value="BCZ85507.1"/>
    <property type="molecule type" value="Genomic_DNA"/>
</dbReference>
<geneLocation type="plasmid" evidence="1 2">
    <name>pPT365</name>
</geneLocation>
<accession>A0ABM7UC07</accession>
<organism evidence="1 2">
    <name type="scientific">Paraburkholderia terrae</name>
    <dbReference type="NCBI Taxonomy" id="311230"/>
    <lineage>
        <taxon>Bacteria</taxon>
        <taxon>Pseudomonadati</taxon>
        <taxon>Pseudomonadota</taxon>
        <taxon>Betaproteobacteria</taxon>
        <taxon>Burkholderiales</taxon>
        <taxon>Burkholderiaceae</taxon>
        <taxon>Paraburkholderia</taxon>
    </lineage>
</organism>
<dbReference type="Proteomes" id="UP001319874">
    <property type="component" value="Plasmid pPT365"/>
</dbReference>
<evidence type="ECO:0000313" key="1">
    <source>
        <dbReference type="EMBL" id="BCZ85507.1"/>
    </source>
</evidence>
<name>A0ABM7UC07_9BURK</name>
<dbReference type="RefSeq" id="WP_229518176.1">
    <property type="nucleotide sequence ID" value="NZ_AP024959.1"/>
</dbReference>
<gene>
    <name evidence="1" type="ORF">PTKU64_91820</name>
</gene>
<protein>
    <submittedName>
        <fullName evidence="1">Uncharacterized protein</fullName>
    </submittedName>
</protein>
<keyword evidence="1" id="KW-0614">Plasmid</keyword>
<sequence>MKDAIVVGLALHGWRKDRVVDAFSKIFETAVAPKQASIWLSFDKECSRWWLTNGDFTSAGENVLAGTYAIFPIGMSQTAIEQTVAGLVDEMEQKIAGAYSVRLLGYPDENVSNTFAGRSSPPALL</sequence>